<dbReference type="Gene3D" id="3.40.390.10">
    <property type="entry name" value="Collagenase (Catalytic Domain)"/>
    <property type="match status" value="1"/>
</dbReference>
<reference evidence="3" key="1">
    <citation type="journal article" date="2019" name="Int. J. Syst. Evol. Microbiol.">
        <title>The Global Catalogue of Microorganisms (GCM) 10K type strain sequencing project: providing services to taxonomists for standard genome sequencing and annotation.</title>
        <authorList>
            <consortium name="The Broad Institute Genomics Platform"/>
            <consortium name="The Broad Institute Genome Sequencing Center for Infectious Disease"/>
            <person name="Wu L."/>
            <person name="Ma J."/>
        </authorList>
    </citation>
    <scope>NUCLEOTIDE SEQUENCE [LARGE SCALE GENOMIC DNA]</scope>
    <source>
        <strain evidence="3">KCTC 15012</strain>
    </source>
</reference>
<dbReference type="Pfam" id="PF13583">
    <property type="entry name" value="Reprolysin_4"/>
    <property type="match status" value="1"/>
</dbReference>
<keyword evidence="3" id="KW-1185">Reference proteome</keyword>
<dbReference type="InterPro" id="IPR013783">
    <property type="entry name" value="Ig-like_fold"/>
</dbReference>
<organism evidence="2 3">
    <name type="scientific">Aeromonas eucrenophila</name>
    <dbReference type="NCBI Taxonomy" id="649"/>
    <lineage>
        <taxon>Bacteria</taxon>
        <taxon>Pseudomonadati</taxon>
        <taxon>Pseudomonadota</taxon>
        <taxon>Gammaproteobacteria</taxon>
        <taxon>Aeromonadales</taxon>
        <taxon>Aeromonadaceae</taxon>
        <taxon>Aeromonas</taxon>
    </lineage>
</organism>
<dbReference type="Gene3D" id="2.60.40.10">
    <property type="entry name" value="Immunoglobulins"/>
    <property type="match status" value="1"/>
</dbReference>
<keyword evidence="1" id="KW-0732">Signal</keyword>
<dbReference type="RefSeq" id="WP_042642202.1">
    <property type="nucleotide sequence ID" value="NZ_CDDF01000011.1"/>
</dbReference>
<dbReference type="InterPro" id="IPR024079">
    <property type="entry name" value="MetalloPept_cat_dom_sf"/>
</dbReference>
<sequence>MPLMKHSPLVLMVAGLLASSGLAAKEWNTVAARATAADGYEVRASQYRIATVPADHFAGLLAGESRLTLPLPDGNEVVFSLQSYDLLPADLAAKYPDIRAFKGYNESSPVETGRFDLGPQGFHAMFSHQGKMVFVDPLRNGEGYVVYYQQDAHSRLEEEADSVIGSQARTLARQVLVDGNERKRYVIAISAAGEYTQYHGGTVAAGLGAIATLLNRVNEVYQRDVAAEFQLASGNDTIIYTDTASDPFQNDDNDIDINVAVQQAAQTQAGTKLGAFDIGHVVNTGGGGLAQLDSLCGGSEKSAGMTGSPNPVGDAFFIDYVAHEIGHQFGAEHTFNGTTGSCGGGNRSPDQAWEPGSGSSIMAYAGICGAENLQPNSLPYFHSKSIEQMRARMAAVPSCGTALSLVNNAPQAAAGGDYVIPANTPFVLKGAGADLDQDPLTYTWEQIDLGTESFSAASMVDDGSRPLFRFVAPTAVPERVLPSLPSLLSNTLAKGEAWPATNRDLNFRLTVRDGKGGVASDDMKIQVVNTGKAFGLTSPLITPLAAGHNQTISWEVAGTNAAPINCSRVDLAMTRDEGTSWLPLASGQPNSGSASVTIPAGNDGTARLRVACSDNIFFAISPLKLSVTQRVEEGGGGGGALGLWTLALALLGWSRRRG</sequence>
<gene>
    <name evidence="2" type="ORF">ACFPVW_16215</name>
</gene>
<dbReference type="EMBL" id="JBHSPP010000017">
    <property type="protein sequence ID" value="MFC5707562.1"/>
    <property type="molecule type" value="Genomic_DNA"/>
</dbReference>
<protein>
    <submittedName>
        <fullName evidence="2">Reprolysin-like metallopeptidase</fullName>
    </submittedName>
</protein>
<dbReference type="SUPFAM" id="SSF55486">
    <property type="entry name" value="Metalloproteases ('zincins'), catalytic domain"/>
    <property type="match status" value="1"/>
</dbReference>
<name>A0ABW0YF14_9GAMM</name>
<feature type="signal peptide" evidence="1">
    <location>
        <begin position="1"/>
        <end position="23"/>
    </location>
</feature>
<comment type="caution">
    <text evidence="2">The sequence shown here is derived from an EMBL/GenBank/DDBJ whole genome shotgun (WGS) entry which is preliminary data.</text>
</comment>
<accession>A0ABW0YF14</accession>
<feature type="chain" id="PRO_5045260149" evidence="1">
    <location>
        <begin position="24"/>
        <end position="658"/>
    </location>
</feature>
<evidence type="ECO:0000313" key="2">
    <source>
        <dbReference type="EMBL" id="MFC5707562.1"/>
    </source>
</evidence>
<evidence type="ECO:0000256" key="1">
    <source>
        <dbReference type="SAM" id="SignalP"/>
    </source>
</evidence>
<proteinExistence type="predicted"/>
<dbReference type="Proteomes" id="UP001596132">
    <property type="component" value="Unassembled WGS sequence"/>
</dbReference>
<evidence type="ECO:0000313" key="3">
    <source>
        <dbReference type="Proteomes" id="UP001596132"/>
    </source>
</evidence>